<sequence length="193" mass="22535">MSSLKVQKVLAAKVLKCGKNKVWLDPNEFTEISSAISRMNVRKLVKDGLIIQKLPNVHTRFRALLRKEAKRRGRHRGLGKRKGTAEARMPSKILWIKRIRVLRALLRNFRENKKIDKKLYCELRKKVKGNMFKNKRVLMEHIFKKKAEIIRSKTLEDQAESKRRGVKSRLKAEERLKSKSMSQSTIKPPPITA</sequence>
<feature type="domain" description="Large ribosomal subunit protein eL19" evidence="7">
    <location>
        <begin position="3"/>
        <end position="146"/>
    </location>
</feature>
<dbReference type="InterPro" id="IPR033935">
    <property type="entry name" value="Ribosomal_eL19_euk"/>
</dbReference>
<evidence type="ECO:0000256" key="3">
    <source>
        <dbReference type="ARBA" id="ARBA00023274"/>
    </source>
</evidence>
<proteinExistence type="inferred from homology"/>
<name>A0A6B2G022_MYXSQ</name>
<dbReference type="AlphaFoldDB" id="A0A6B2G022"/>
<dbReference type="GO" id="GO:0022625">
    <property type="term" value="C:cytosolic large ribosomal subunit"/>
    <property type="evidence" value="ECO:0007669"/>
    <property type="project" value="InterPro"/>
</dbReference>
<feature type="compositionally biased region" description="Basic and acidic residues" evidence="6">
    <location>
        <begin position="154"/>
        <end position="163"/>
    </location>
</feature>
<reference evidence="8" key="1">
    <citation type="submission" date="2018-11" db="EMBL/GenBank/DDBJ databases">
        <title>Myxobolus squamalis genome and transcriptome.</title>
        <authorList>
            <person name="Yahalomi D."/>
            <person name="Atkinson S.D."/>
            <person name="Neuhof M."/>
            <person name="Chang E.S."/>
            <person name="Philippe H."/>
            <person name="Cartwright P."/>
            <person name="Bartholomew J.L."/>
            <person name="Huchon D."/>
        </authorList>
    </citation>
    <scope>NUCLEOTIDE SEQUENCE</scope>
    <source>
        <strain evidence="8">71B08</strain>
        <tissue evidence="8">Whole</tissue>
    </source>
</reference>
<dbReference type="InterPro" id="IPR015972">
    <property type="entry name" value="Ribosomal_eL19_dom1"/>
</dbReference>
<dbReference type="GO" id="GO:0003723">
    <property type="term" value="F:RNA binding"/>
    <property type="evidence" value="ECO:0007669"/>
    <property type="project" value="InterPro"/>
</dbReference>
<dbReference type="PANTHER" id="PTHR10722">
    <property type="entry name" value="60S RIBOSOMAL PROTEIN L19"/>
    <property type="match status" value="1"/>
</dbReference>
<organism evidence="8">
    <name type="scientific">Myxobolus squamalis</name>
    <name type="common">Myxosporean</name>
    <dbReference type="NCBI Taxonomy" id="59785"/>
    <lineage>
        <taxon>Eukaryota</taxon>
        <taxon>Metazoa</taxon>
        <taxon>Cnidaria</taxon>
        <taxon>Myxozoa</taxon>
        <taxon>Myxosporea</taxon>
        <taxon>Bivalvulida</taxon>
        <taxon>Platysporina</taxon>
        <taxon>Myxobolidae</taxon>
        <taxon>Myxobolus</taxon>
    </lineage>
</organism>
<dbReference type="CDD" id="cd01417">
    <property type="entry name" value="Ribosomal_L19e_E"/>
    <property type="match status" value="1"/>
</dbReference>
<dbReference type="FunFam" id="1.10.1650.10:FF:000001">
    <property type="entry name" value="Ribosomal protein L19"/>
    <property type="match status" value="1"/>
</dbReference>
<protein>
    <recommendedName>
        <fullName evidence="4">Large ribosomal subunit protein eL19</fullName>
    </recommendedName>
    <alternativeName>
        <fullName evidence="5">60S ribosomal protein L19</fullName>
    </alternativeName>
</protein>
<dbReference type="InterPro" id="IPR035970">
    <property type="entry name" value="60S_ribosomal_eL19_sf"/>
</dbReference>
<feature type="region of interest" description="Disordered" evidence="6">
    <location>
        <begin position="154"/>
        <end position="193"/>
    </location>
</feature>
<keyword evidence="3" id="KW-0687">Ribonucleoprotein</keyword>
<dbReference type="InterPro" id="IPR039547">
    <property type="entry name" value="Ribosomal_eL19"/>
</dbReference>
<dbReference type="GO" id="GO:0003735">
    <property type="term" value="F:structural constituent of ribosome"/>
    <property type="evidence" value="ECO:0007669"/>
    <property type="project" value="InterPro"/>
</dbReference>
<dbReference type="FunFam" id="1.10.1200.240:FF:000001">
    <property type="entry name" value="Ribosomal protein L19"/>
    <property type="match status" value="1"/>
</dbReference>
<dbReference type="Pfam" id="PF01280">
    <property type="entry name" value="Ribosomal_L19e"/>
    <property type="match status" value="1"/>
</dbReference>
<dbReference type="Gene3D" id="1.10.1650.10">
    <property type="match status" value="1"/>
</dbReference>
<evidence type="ECO:0000256" key="4">
    <source>
        <dbReference type="ARBA" id="ARBA00035217"/>
    </source>
</evidence>
<dbReference type="Pfam" id="PF25476">
    <property type="entry name" value="Ribosomal_L19e_C"/>
    <property type="match status" value="1"/>
</dbReference>
<dbReference type="SMART" id="SM01416">
    <property type="entry name" value="Ribosomal_L19e"/>
    <property type="match status" value="1"/>
</dbReference>
<evidence type="ECO:0000313" key="8">
    <source>
        <dbReference type="EMBL" id="NDJ97228.1"/>
    </source>
</evidence>
<evidence type="ECO:0000256" key="1">
    <source>
        <dbReference type="ARBA" id="ARBA00011082"/>
    </source>
</evidence>
<dbReference type="InterPro" id="IPR057260">
    <property type="entry name" value="Ribosomal_L19e_C"/>
</dbReference>
<evidence type="ECO:0000256" key="5">
    <source>
        <dbReference type="ARBA" id="ARBA00035324"/>
    </source>
</evidence>
<dbReference type="InterPro" id="IPR000196">
    <property type="entry name" value="Ribosomal_eL19_dom"/>
</dbReference>
<evidence type="ECO:0000256" key="2">
    <source>
        <dbReference type="ARBA" id="ARBA00022980"/>
    </source>
</evidence>
<evidence type="ECO:0000256" key="6">
    <source>
        <dbReference type="SAM" id="MobiDB-lite"/>
    </source>
</evidence>
<dbReference type="SUPFAM" id="SSF48140">
    <property type="entry name" value="Ribosomal protein L19 (L19e)"/>
    <property type="match status" value="1"/>
</dbReference>
<dbReference type="NCBIfam" id="NF006343">
    <property type="entry name" value="PRK08570.1"/>
    <property type="match status" value="1"/>
</dbReference>
<dbReference type="GO" id="GO:0006412">
    <property type="term" value="P:translation"/>
    <property type="evidence" value="ECO:0007669"/>
    <property type="project" value="InterPro"/>
</dbReference>
<dbReference type="InterPro" id="IPR057259">
    <property type="entry name" value="Ribosomal_L19e"/>
</dbReference>
<dbReference type="EMBL" id="GHBR01002404">
    <property type="protein sequence ID" value="NDJ97228.1"/>
    <property type="molecule type" value="Transcribed_RNA"/>
</dbReference>
<evidence type="ECO:0000259" key="7">
    <source>
        <dbReference type="SMART" id="SM01416"/>
    </source>
</evidence>
<keyword evidence="2 8" id="KW-0689">Ribosomal protein</keyword>
<comment type="similarity">
    <text evidence="1">Belongs to the eukaryotic ribosomal protein eL19 family.</text>
</comment>
<dbReference type="Gene3D" id="1.10.1200.240">
    <property type="match status" value="1"/>
</dbReference>
<accession>A0A6B2G022</accession>